<name>A0A655ZK48_VIBCL</name>
<protein>
    <submittedName>
        <fullName evidence="1">Uncharacterized protein</fullName>
    </submittedName>
</protein>
<accession>A0A655ZK48</accession>
<dbReference type="EMBL" id="CWQY01000012">
    <property type="protein sequence ID" value="CSC71605.1"/>
    <property type="molecule type" value="Genomic_DNA"/>
</dbReference>
<evidence type="ECO:0000313" key="1">
    <source>
        <dbReference type="EMBL" id="CSC71605.1"/>
    </source>
</evidence>
<gene>
    <name evidence="1" type="ORF">ERS013200_02095</name>
</gene>
<organism evidence="1 2">
    <name type="scientific">Vibrio cholerae</name>
    <dbReference type="NCBI Taxonomy" id="666"/>
    <lineage>
        <taxon>Bacteria</taxon>
        <taxon>Pseudomonadati</taxon>
        <taxon>Pseudomonadota</taxon>
        <taxon>Gammaproteobacteria</taxon>
        <taxon>Vibrionales</taxon>
        <taxon>Vibrionaceae</taxon>
        <taxon>Vibrio</taxon>
    </lineage>
</organism>
<dbReference type="Proteomes" id="UP000041770">
    <property type="component" value="Unassembled WGS sequence"/>
</dbReference>
<evidence type="ECO:0000313" key="2">
    <source>
        <dbReference type="Proteomes" id="UP000041770"/>
    </source>
</evidence>
<proteinExistence type="predicted"/>
<reference evidence="1 2" key="1">
    <citation type="submission" date="2015-07" db="EMBL/GenBank/DDBJ databases">
        <authorList>
            <consortium name="Pathogen Informatics"/>
        </authorList>
    </citation>
    <scope>NUCLEOTIDE SEQUENCE [LARGE SCALE GENOMIC DNA]</scope>
    <source>
        <strain evidence="1 2">A316</strain>
    </source>
</reference>
<sequence>MSPKACCSEAFSSEKRAYIASSFCCATASLPNKVAKVLKWEIATWAALSCSEKLGRYTTGAMRPKVASKSCCGPAAKMTSGLSAAIFSKFGSVRVPISCTELGTSGCTTHCT</sequence>
<dbReference type="AlphaFoldDB" id="A0A655ZK48"/>